<dbReference type="PANTHER" id="PTHR31962">
    <property type="entry name" value="SPHINGOLIPID LONG CHAIN BASE-RESPONSIVE PROTEIN PIL1"/>
    <property type="match status" value="1"/>
</dbReference>
<feature type="compositionally biased region" description="Polar residues" evidence="2">
    <location>
        <begin position="599"/>
        <end position="610"/>
    </location>
</feature>
<feature type="region of interest" description="Disordered" evidence="2">
    <location>
        <begin position="222"/>
        <end position="241"/>
    </location>
</feature>
<evidence type="ECO:0000256" key="2">
    <source>
        <dbReference type="SAM" id="MobiDB-lite"/>
    </source>
</evidence>
<dbReference type="InterPro" id="IPR028245">
    <property type="entry name" value="PIL1/LSP1"/>
</dbReference>
<dbReference type="Gene3D" id="1.20.1270.60">
    <property type="entry name" value="Arfaptin homology (AH) domain/BAR domain"/>
    <property type="match status" value="1"/>
</dbReference>
<feature type="compositionally biased region" description="Gly residues" evidence="2">
    <location>
        <begin position="806"/>
        <end position="815"/>
    </location>
</feature>
<evidence type="ECO:0008006" key="5">
    <source>
        <dbReference type="Google" id="ProtNLM"/>
    </source>
</evidence>
<proteinExistence type="predicted"/>
<sequence length="827" mass="86799">MFKTAATKIAHNSTLPSLGGNKDLRPLQDLINAEKSVLISLQKLSVDFGRAAEALRIWGSGEGEDLLDILSASTNLLNQFSTSISNYASHEHAIRDHMKAIRSREEALDELKRRRKGLISKADTAEKKLSKMSPEHKNLDEASLGDFKRFKTKSWMGLKFGGLLECCEKGTIVGEFGRLVIGEISEETTQPGMSRTMYMNHQKVSSLISDATRCVDEVSFSTVAAPGAGPPGPKSPTDYLGPPHGIGTGHFLNASEMSTNSVPPSPMSPHTYSMYPELDSRTRSTDDFGVVGSSGGASRFATFPVKTSTGATGFSLRDGPAPSVAVNPEAGDDSFSSSVAAALNARKPSVDEPAPSYETHQGPPPGAAAPLIMPSPWDNVMPHSNSGQGLGVDANNGQRAVKREEEANSGGHVRQSSKEVHFGQVQDIDSEMDKRHDAAVEAGTAHLDSPLGPTAARTSPKRIPPPSMHPEDEERALNAAAAREVSREMDVLSFSPPPASATLPPRVEISGSGSGIQQEGGTGTEWRSSYESGMSNRTPSPLLPPIAPFAAQRGVSPTPIDTTTSTNDYSDKPTSPTAATTSPVHPNNSPPRMTLPERTISSISNGSNYRTPPEYPRSIGGSPMGQQSTSSLTSGMGIPASPVVPGAGARTISAAAFRRPAAAPGRSQSNDFGSGRSSSPLASASAPMADVSPLQPKKRGGLPNTPNVPSPYGHSSLSQSIPPVLAEHNNLDPSYGDNRVSQASDDYDYLSAYTYSDPAPAPTGSPQRNDYGSLGQIRVANAEMGSGSGPASPTGTPPSYTYTDGQGRGNGGYGEGKFATDLEGGLR</sequence>
<feature type="compositionally biased region" description="Low complexity" evidence="2">
    <location>
        <begin position="677"/>
        <end position="689"/>
    </location>
</feature>
<reference evidence="3" key="1">
    <citation type="journal article" date="2019" name="Environ. Microbiol.">
        <title>Fungal ecological strategies reflected in gene transcription - a case study of two litter decomposers.</title>
        <authorList>
            <person name="Barbi F."/>
            <person name="Kohler A."/>
            <person name="Barry K."/>
            <person name="Baskaran P."/>
            <person name="Daum C."/>
            <person name="Fauchery L."/>
            <person name="Ihrmark K."/>
            <person name="Kuo A."/>
            <person name="LaButti K."/>
            <person name="Lipzen A."/>
            <person name="Morin E."/>
            <person name="Grigoriev I.V."/>
            <person name="Henrissat B."/>
            <person name="Lindahl B."/>
            <person name="Martin F."/>
        </authorList>
    </citation>
    <scope>NUCLEOTIDE SEQUENCE</scope>
    <source>
        <strain evidence="3">JB14</strain>
    </source>
</reference>
<feature type="compositionally biased region" description="Low complexity" evidence="2">
    <location>
        <begin position="573"/>
        <end position="583"/>
    </location>
</feature>
<accession>A0A6A4HKT6</accession>
<feature type="compositionally biased region" description="Polar residues" evidence="2">
    <location>
        <begin position="666"/>
        <end position="676"/>
    </location>
</feature>
<feature type="region of interest" description="Disordered" evidence="2">
    <location>
        <begin position="401"/>
        <end position="646"/>
    </location>
</feature>
<gene>
    <name evidence="3" type="ORF">BT96DRAFT_976038</name>
</gene>
<feature type="compositionally biased region" description="Polar residues" evidence="2">
    <location>
        <begin position="559"/>
        <end position="568"/>
    </location>
</feature>
<feature type="coiled-coil region" evidence="1">
    <location>
        <begin position="94"/>
        <end position="128"/>
    </location>
</feature>
<dbReference type="GO" id="GO:0008289">
    <property type="term" value="F:lipid binding"/>
    <property type="evidence" value="ECO:0007669"/>
    <property type="project" value="TreeGrafter"/>
</dbReference>
<keyword evidence="4" id="KW-1185">Reference proteome</keyword>
<dbReference type="GO" id="GO:0036286">
    <property type="term" value="C:eisosome filament"/>
    <property type="evidence" value="ECO:0007669"/>
    <property type="project" value="TreeGrafter"/>
</dbReference>
<feature type="compositionally biased region" description="Basic and acidic residues" evidence="2">
    <location>
        <begin position="818"/>
        <end position="827"/>
    </location>
</feature>
<feature type="compositionally biased region" description="Gly residues" evidence="2">
    <location>
        <begin position="512"/>
        <end position="523"/>
    </location>
</feature>
<dbReference type="GO" id="GO:0005886">
    <property type="term" value="C:plasma membrane"/>
    <property type="evidence" value="ECO:0007669"/>
    <property type="project" value="TreeGrafter"/>
</dbReference>
<evidence type="ECO:0000313" key="3">
    <source>
        <dbReference type="EMBL" id="KAE9399089.1"/>
    </source>
</evidence>
<organism evidence="3 4">
    <name type="scientific">Gymnopus androsaceus JB14</name>
    <dbReference type="NCBI Taxonomy" id="1447944"/>
    <lineage>
        <taxon>Eukaryota</taxon>
        <taxon>Fungi</taxon>
        <taxon>Dikarya</taxon>
        <taxon>Basidiomycota</taxon>
        <taxon>Agaricomycotina</taxon>
        <taxon>Agaricomycetes</taxon>
        <taxon>Agaricomycetidae</taxon>
        <taxon>Agaricales</taxon>
        <taxon>Marasmiineae</taxon>
        <taxon>Omphalotaceae</taxon>
        <taxon>Gymnopus</taxon>
    </lineage>
</organism>
<feature type="compositionally biased region" description="Polar residues" evidence="2">
    <location>
        <begin position="624"/>
        <end position="634"/>
    </location>
</feature>
<protein>
    <recommendedName>
        <fullName evidence="5">Eisosome component PIL1-domain-containing protein</fullName>
    </recommendedName>
</protein>
<feature type="region of interest" description="Disordered" evidence="2">
    <location>
        <begin position="658"/>
        <end position="827"/>
    </location>
</feature>
<dbReference type="GO" id="GO:0006897">
    <property type="term" value="P:endocytosis"/>
    <property type="evidence" value="ECO:0007669"/>
    <property type="project" value="TreeGrafter"/>
</dbReference>
<dbReference type="Proteomes" id="UP000799118">
    <property type="component" value="Unassembled WGS sequence"/>
</dbReference>
<feature type="compositionally biased region" description="Polar residues" evidence="2">
    <location>
        <begin position="526"/>
        <end position="539"/>
    </location>
</feature>
<evidence type="ECO:0000313" key="4">
    <source>
        <dbReference type="Proteomes" id="UP000799118"/>
    </source>
</evidence>
<feature type="compositionally biased region" description="Low complexity" evidence="2">
    <location>
        <begin position="789"/>
        <end position="805"/>
    </location>
</feature>
<dbReference type="Pfam" id="PF13805">
    <property type="entry name" value="Pil1"/>
    <property type="match status" value="1"/>
</dbReference>
<dbReference type="InterPro" id="IPR027267">
    <property type="entry name" value="AH/BAR_dom_sf"/>
</dbReference>
<feature type="region of interest" description="Disordered" evidence="2">
    <location>
        <begin position="310"/>
        <end position="369"/>
    </location>
</feature>
<name>A0A6A4HKT6_9AGAR</name>
<dbReference type="OrthoDB" id="5599269at2759"/>
<evidence type="ECO:0000256" key="1">
    <source>
        <dbReference type="SAM" id="Coils"/>
    </source>
</evidence>
<dbReference type="PANTHER" id="PTHR31962:SF6">
    <property type="entry name" value="EISOSOME COMPONENT PIL1-DOMAIN-CONTAINING PROTEIN"/>
    <property type="match status" value="1"/>
</dbReference>
<dbReference type="EMBL" id="ML769473">
    <property type="protein sequence ID" value="KAE9399089.1"/>
    <property type="molecule type" value="Genomic_DNA"/>
</dbReference>
<dbReference type="GO" id="GO:0070941">
    <property type="term" value="P:eisosome assembly"/>
    <property type="evidence" value="ECO:0007669"/>
    <property type="project" value="TreeGrafter"/>
</dbReference>
<keyword evidence="1" id="KW-0175">Coiled coil</keyword>
<feature type="region of interest" description="Disordered" evidence="2">
    <location>
        <begin position="248"/>
        <end position="280"/>
    </location>
</feature>
<dbReference type="AlphaFoldDB" id="A0A6A4HKT6"/>